<evidence type="ECO:0000313" key="2">
    <source>
        <dbReference type="Proteomes" id="UP000324222"/>
    </source>
</evidence>
<reference evidence="1 2" key="1">
    <citation type="submission" date="2019-05" db="EMBL/GenBank/DDBJ databases">
        <title>Another draft genome of Portunus trituberculatus and its Hox gene families provides insights of decapod evolution.</title>
        <authorList>
            <person name="Jeong J.-H."/>
            <person name="Song I."/>
            <person name="Kim S."/>
            <person name="Choi T."/>
            <person name="Kim D."/>
            <person name="Ryu S."/>
            <person name="Kim W."/>
        </authorList>
    </citation>
    <scope>NUCLEOTIDE SEQUENCE [LARGE SCALE GENOMIC DNA]</scope>
    <source>
        <tissue evidence="1">Muscle</tissue>
    </source>
</reference>
<evidence type="ECO:0000313" key="1">
    <source>
        <dbReference type="EMBL" id="MPC37132.1"/>
    </source>
</evidence>
<dbReference type="Proteomes" id="UP000324222">
    <property type="component" value="Unassembled WGS sequence"/>
</dbReference>
<keyword evidence="2" id="KW-1185">Reference proteome</keyword>
<organism evidence="1 2">
    <name type="scientific">Portunus trituberculatus</name>
    <name type="common">Swimming crab</name>
    <name type="synonym">Neptunus trituberculatus</name>
    <dbReference type="NCBI Taxonomy" id="210409"/>
    <lineage>
        <taxon>Eukaryota</taxon>
        <taxon>Metazoa</taxon>
        <taxon>Ecdysozoa</taxon>
        <taxon>Arthropoda</taxon>
        <taxon>Crustacea</taxon>
        <taxon>Multicrustacea</taxon>
        <taxon>Malacostraca</taxon>
        <taxon>Eumalacostraca</taxon>
        <taxon>Eucarida</taxon>
        <taxon>Decapoda</taxon>
        <taxon>Pleocyemata</taxon>
        <taxon>Brachyura</taxon>
        <taxon>Eubrachyura</taxon>
        <taxon>Portunoidea</taxon>
        <taxon>Portunidae</taxon>
        <taxon>Portuninae</taxon>
        <taxon>Portunus</taxon>
    </lineage>
</organism>
<name>A0A5B7ESG2_PORTR</name>
<gene>
    <name evidence="1" type="ORF">E2C01_030606</name>
</gene>
<accession>A0A5B7ESG2</accession>
<comment type="caution">
    <text evidence="1">The sequence shown here is derived from an EMBL/GenBank/DDBJ whole genome shotgun (WGS) entry which is preliminary data.</text>
</comment>
<proteinExistence type="predicted"/>
<protein>
    <submittedName>
        <fullName evidence="1">Uncharacterized protein</fullName>
    </submittedName>
</protein>
<dbReference type="AlphaFoldDB" id="A0A5B7ESG2"/>
<sequence>MQENVILMTAPAQVTNGRGGEGNHGCGCSTIRYFFDY</sequence>
<dbReference type="EMBL" id="VSRR010003696">
    <property type="protein sequence ID" value="MPC37132.1"/>
    <property type="molecule type" value="Genomic_DNA"/>
</dbReference>